<keyword evidence="2" id="KW-1185">Reference proteome</keyword>
<accession>A0A1V9E3P7</accession>
<dbReference type="Proteomes" id="UP000192610">
    <property type="component" value="Unassembled WGS sequence"/>
</dbReference>
<dbReference type="EMBL" id="LVXG01000067">
    <property type="protein sequence ID" value="OQP40753.1"/>
    <property type="molecule type" value="Genomic_DNA"/>
</dbReference>
<dbReference type="SUPFAM" id="SSF55729">
    <property type="entry name" value="Acyl-CoA N-acyltransferases (Nat)"/>
    <property type="match status" value="1"/>
</dbReference>
<dbReference type="RefSeq" id="WP_081203728.1">
    <property type="nucleotide sequence ID" value="NZ_FOCZ01000007.1"/>
</dbReference>
<dbReference type="OrthoDB" id="660843at2"/>
<dbReference type="AlphaFoldDB" id="A0A1V9E3P7"/>
<evidence type="ECO:0008006" key="3">
    <source>
        <dbReference type="Google" id="ProtNLM"/>
    </source>
</evidence>
<sequence>MDNEIISKFTVATEDGVKALQTLAMAISREKFGSLTTEQVLKQYLSSRFSLKALAADMNDLSNQWVVVYANNEPAGYVRITSIGKRPQMAERKRMIRLADFGILKKYDDPKISLSLLDKCLSVCGSYDGIWIHEYTEHPLLPFFESHGFYRLSEVPGEYELPLASVYLFREAN</sequence>
<dbReference type="STRING" id="354355.SAMN05660816_04231"/>
<gene>
    <name evidence="1" type="ORF">A4H97_14125</name>
</gene>
<name>A0A1V9E3P7_9BACT</name>
<protein>
    <recommendedName>
        <fullName evidence="3">N-acetyltransferase domain-containing protein</fullName>
    </recommendedName>
</protein>
<dbReference type="Gene3D" id="3.40.630.30">
    <property type="match status" value="1"/>
</dbReference>
<evidence type="ECO:0000313" key="2">
    <source>
        <dbReference type="Proteomes" id="UP000192610"/>
    </source>
</evidence>
<organism evidence="1 2">
    <name type="scientific">Niastella yeongjuensis</name>
    <dbReference type="NCBI Taxonomy" id="354355"/>
    <lineage>
        <taxon>Bacteria</taxon>
        <taxon>Pseudomonadati</taxon>
        <taxon>Bacteroidota</taxon>
        <taxon>Chitinophagia</taxon>
        <taxon>Chitinophagales</taxon>
        <taxon>Chitinophagaceae</taxon>
        <taxon>Niastella</taxon>
    </lineage>
</organism>
<dbReference type="InterPro" id="IPR016181">
    <property type="entry name" value="Acyl_CoA_acyltransferase"/>
</dbReference>
<proteinExistence type="predicted"/>
<evidence type="ECO:0000313" key="1">
    <source>
        <dbReference type="EMBL" id="OQP40753.1"/>
    </source>
</evidence>
<reference evidence="2" key="1">
    <citation type="submission" date="2016-04" db="EMBL/GenBank/DDBJ databases">
        <authorList>
            <person name="Chen L."/>
            <person name="Zhuang W."/>
            <person name="Wang G."/>
        </authorList>
    </citation>
    <scope>NUCLEOTIDE SEQUENCE [LARGE SCALE GENOMIC DNA]</scope>
    <source>
        <strain evidence="2">17621</strain>
    </source>
</reference>
<comment type="caution">
    <text evidence="1">The sequence shown here is derived from an EMBL/GenBank/DDBJ whole genome shotgun (WGS) entry which is preliminary data.</text>
</comment>